<dbReference type="PANTHER" id="PTHR37293:SF5">
    <property type="entry name" value="DNA REPLICATION PROTEIN"/>
    <property type="match status" value="1"/>
</dbReference>
<evidence type="ECO:0000259" key="1">
    <source>
        <dbReference type="Pfam" id="PF07261"/>
    </source>
</evidence>
<organism evidence="2">
    <name type="scientific">marine sediment metagenome</name>
    <dbReference type="NCBI Taxonomy" id="412755"/>
    <lineage>
        <taxon>unclassified sequences</taxon>
        <taxon>metagenomes</taxon>
        <taxon>ecological metagenomes</taxon>
    </lineage>
</organism>
<protein>
    <recommendedName>
        <fullName evidence="1">DnaB/C C-terminal domain-containing protein</fullName>
    </recommendedName>
</protein>
<reference evidence="2" key="1">
    <citation type="journal article" date="2014" name="Front. Microbiol.">
        <title>High frequency of phylogenetically diverse reductive dehalogenase-homologous genes in deep subseafloor sedimentary metagenomes.</title>
        <authorList>
            <person name="Kawai M."/>
            <person name="Futagami T."/>
            <person name="Toyoda A."/>
            <person name="Takaki Y."/>
            <person name="Nishi S."/>
            <person name="Hori S."/>
            <person name="Arai W."/>
            <person name="Tsubouchi T."/>
            <person name="Morono Y."/>
            <person name="Uchiyama I."/>
            <person name="Ito T."/>
            <person name="Fujiyama A."/>
            <person name="Inagaki F."/>
            <person name="Takami H."/>
        </authorList>
    </citation>
    <scope>NUCLEOTIDE SEQUENCE</scope>
    <source>
        <strain evidence="2">Expedition CK06-06</strain>
    </source>
</reference>
<dbReference type="AlphaFoldDB" id="X1KGI9"/>
<dbReference type="Gene3D" id="1.10.10.630">
    <property type="entry name" value="DnaD domain-like"/>
    <property type="match status" value="1"/>
</dbReference>
<dbReference type="EMBL" id="BARV01001161">
    <property type="protein sequence ID" value="GAH92740.1"/>
    <property type="molecule type" value="Genomic_DNA"/>
</dbReference>
<dbReference type="InterPro" id="IPR053162">
    <property type="entry name" value="DnaD"/>
</dbReference>
<feature type="domain" description="DnaB/C C-terminal" evidence="1">
    <location>
        <begin position="78"/>
        <end position="137"/>
    </location>
</feature>
<dbReference type="PANTHER" id="PTHR37293">
    <property type="entry name" value="PHAGE REPLICATION PROTEIN-RELATED"/>
    <property type="match status" value="1"/>
</dbReference>
<gene>
    <name evidence="2" type="ORF">S06H3_03534</name>
</gene>
<dbReference type="InterPro" id="IPR006343">
    <property type="entry name" value="DnaB/C_C"/>
</dbReference>
<accession>X1KGI9</accession>
<dbReference type="InterPro" id="IPR034829">
    <property type="entry name" value="DnaD-like_sf"/>
</dbReference>
<evidence type="ECO:0000313" key="2">
    <source>
        <dbReference type="EMBL" id="GAH92740.1"/>
    </source>
</evidence>
<dbReference type="SUPFAM" id="SSF158499">
    <property type="entry name" value="DnaD domain-like"/>
    <property type="match status" value="1"/>
</dbReference>
<dbReference type="Pfam" id="PF07261">
    <property type="entry name" value="DnaB_2"/>
    <property type="match status" value="1"/>
</dbReference>
<name>X1KGI9_9ZZZZ</name>
<comment type="caution">
    <text evidence="2">The sequence shown here is derived from an EMBL/GenBank/DDBJ whole genome shotgun (WGS) entry which is preliminary data.</text>
</comment>
<dbReference type="NCBIfam" id="TIGR01446">
    <property type="entry name" value="DnaD_dom"/>
    <property type="match status" value="1"/>
</dbReference>
<sequence>MTGIDEEVLRHALHLAVSRGTILQLNLNIDGKWEDAYFANMESDRETIDKIKREELSVRTQPSSEEGIGHAVQLPNIFALYEQNIGVITPMIVEELKEAARLYPSQWINEAFREAVLRNKRSWKYIARILERWASEGKDSGKYRQSTKKVDTVKY</sequence>
<proteinExistence type="predicted"/>